<evidence type="ECO:0000313" key="4">
    <source>
        <dbReference type="Proteomes" id="UP000488299"/>
    </source>
</evidence>
<keyword evidence="1" id="KW-0812">Transmembrane</keyword>
<dbReference type="Proteomes" id="UP000488299">
    <property type="component" value="Unassembled WGS sequence"/>
</dbReference>
<keyword evidence="4" id="KW-1185">Reference proteome</keyword>
<dbReference type="Gene3D" id="3.80.10.10">
    <property type="entry name" value="Ribonuclease Inhibitor"/>
    <property type="match status" value="1"/>
</dbReference>
<sequence>MFDFIAHLHPLLVHLPIGILLFAGALMVFGRWRSVDVEAAESLAWGLGAGSALLACGAGWLLAQSGEYDADLVQRHQWTGLATAGFGALTYFIKRYRPALATATVLFLTVAGHYGGNLTHGEDYLFPGAKTVADTSTDLEPTVSAQVGELAIRTNDSGATATQPTVRRTFFYRDRVVPVLETKCYSCHSSRKKKGGLRLDTEAFIRQGGKNGSILTPGNPQKSKLFTYLLLPEGDEMHMPPKGKLQLSRNEIALIHHWIKTGASFKEQIEVIAPAATSSGLVAASTDGLPTNPVYELPVLPANTTPPAGGPVVNAPASAEARLLANPIAAPAPAVLEKLRAEQVTINRLTDAGPYLSANFVNVKSFEPRLLDALAGVGQQVMRLRLSDQPVRDADLQTLRQFPNLTRLNLENTPITDAALGHVSALPNLEQLNLYGTAVTDAGLAQLAQLPNLKVLYLWQTKTTPAGVERLRKARPDLIIETGTLQLAKPDTNKAL</sequence>
<name>A0A7J5TW88_9BACT</name>
<feature type="transmembrane region" description="Helical" evidence="1">
    <location>
        <begin position="12"/>
        <end position="30"/>
    </location>
</feature>
<dbReference type="RefSeq" id="WP_152125586.1">
    <property type="nucleotide sequence ID" value="NZ_WELI01000007.1"/>
</dbReference>
<feature type="domain" description="Cytochrome C Planctomycete-type" evidence="2">
    <location>
        <begin position="184"/>
        <end position="243"/>
    </location>
</feature>
<dbReference type="InterPro" id="IPR011429">
    <property type="entry name" value="Cyt_c_Planctomycete-type"/>
</dbReference>
<evidence type="ECO:0000256" key="1">
    <source>
        <dbReference type="SAM" id="Phobius"/>
    </source>
</evidence>
<proteinExistence type="predicted"/>
<comment type="caution">
    <text evidence="3">The sequence shown here is derived from an EMBL/GenBank/DDBJ whole genome shotgun (WGS) entry which is preliminary data.</text>
</comment>
<feature type="transmembrane region" description="Helical" evidence="1">
    <location>
        <begin position="42"/>
        <end position="63"/>
    </location>
</feature>
<dbReference type="Pfam" id="PF07635">
    <property type="entry name" value="PSCyt1"/>
    <property type="match status" value="1"/>
</dbReference>
<dbReference type="InterPro" id="IPR036909">
    <property type="entry name" value="Cyt_c-like_dom_sf"/>
</dbReference>
<dbReference type="GO" id="GO:0009055">
    <property type="term" value="F:electron transfer activity"/>
    <property type="evidence" value="ECO:0007669"/>
    <property type="project" value="InterPro"/>
</dbReference>
<evidence type="ECO:0000259" key="2">
    <source>
        <dbReference type="Pfam" id="PF07635"/>
    </source>
</evidence>
<keyword evidence="1" id="KW-0472">Membrane</keyword>
<protein>
    <recommendedName>
        <fullName evidence="2">Cytochrome C Planctomycete-type domain-containing protein</fullName>
    </recommendedName>
</protein>
<keyword evidence="1" id="KW-1133">Transmembrane helix</keyword>
<organism evidence="3 4">
    <name type="scientific">Rudanella paleaurantiibacter</name>
    <dbReference type="NCBI Taxonomy" id="2614655"/>
    <lineage>
        <taxon>Bacteria</taxon>
        <taxon>Pseudomonadati</taxon>
        <taxon>Bacteroidota</taxon>
        <taxon>Cytophagia</taxon>
        <taxon>Cytophagales</taxon>
        <taxon>Cytophagaceae</taxon>
        <taxon>Rudanella</taxon>
    </lineage>
</organism>
<dbReference type="SUPFAM" id="SSF46626">
    <property type="entry name" value="Cytochrome c"/>
    <property type="match status" value="1"/>
</dbReference>
<dbReference type="PANTHER" id="PTHR35889">
    <property type="entry name" value="CYCLOINULO-OLIGOSACCHARIDE FRUCTANOTRANSFERASE-RELATED"/>
    <property type="match status" value="1"/>
</dbReference>
<dbReference type="PANTHER" id="PTHR35889:SF3">
    <property type="entry name" value="F-BOX DOMAIN-CONTAINING PROTEIN"/>
    <property type="match status" value="1"/>
</dbReference>
<accession>A0A7J5TW88</accession>
<dbReference type="SUPFAM" id="SSF52047">
    <property type="entry name" value="RNI-like"/>
    <property type="match status" value="1"/>
</dbReference>
<reference evidence="3 4" key="1">
    <citation type="submission" date="2019-10" db="EMBL/GenBank/DDBJ databases">
        <title>Rudanella paleaurantiibacter sp. nov., isolated from sludge.</title>
        <authorList>
            <person name="Xu S.Q."/>
        </authorList>
    </citation>
    <scope>NUCLEOTIDE SEQUENCE [LARGE SCALE GENOMIC DNA]</scope>
    <source>
        <strain evidence="3 4">HX-22-17</strain>
    </source>
</reference>
<dbReference type="InterPro" id="IPR032675">
    <property type="entry name" value="LRR_dom_sf"/>
</dbReference>
<evidence type="ECO:0000313" key="3">
    <source>
        <dbReference type="EMBL" id="KAB7728693.1"/>
    </source>
</evidence>
<dbReference type="GO" id="GO:0020037">
    <property type="term" value="F:heme binding"/>
    <property type="evidence" value="ECO:0007669"/>
    <property type="project" value="InterPro"/>
</dbReference>
<feature type="transmembrane region" description="Helical" evidence="1">
    <location>
        <begin position="75"/>
        <end position="93"/>
    </location>
</feature>
<gene>
    <name evidence="3" type="ORF">F5984_17825</name>
</gene>
<dbReference type="EMBL" id="WELI01000007">
    <property type="protein sequence ID" value="KAB7728693.1"/>
    <property type="molecule type" value="Genomic_DNA"/>
</dbReference>
<dbReference type="AlphaFoldDB" id="A0A7J5TW88"/>